<dbReference type="InterPro" id="IPR023408">
    <property type="entry name" value="MscS_beta-dom_sf"/>
</dbReference>
<reference evidence="12" key="2">
    <citation type="submission" date="2020-09" db="EMBL/GenBank/DDBJ databases">
        <authorList>
            <person name="Sun Q."/>
            <person name="Ohkuma M."/>
        </authorList>
    </citation>
    <scope>NUCLEOTIDE SEQUENCE</scope>
    <source>
        <strain evidence="12">JCM 4434</strain>
    </source>
</reference>
<dbReference type="PANTHER" id="PTHR30460">
    <property type="entry name" value="MODERATE CONDUCTANCE MECHANOSENSITIVE CHANNEL YBIO"/>
    <property type="match status" value="1"/>
</dbReference>
<feature type="domain" description="Mechanosensitive ion channel transmembrane helices 2/3" evidence="11">
    <location>
        <begin position="177"/>
        <end position="215"/>
    </location>
</feature>
<dbReference type="InterPro" id="IPR049142">
    <property type="entry name" value="MS_channel_1st"/>
</dbReference>
<dbReference type="Gene3D" id="1.10.287.1260">
    <property type="match status" value="1"/>
</dbReference>
<keyword evidence="4 8" id="KW-0812">Transmembrane</keyword>
<accession>A0A8H9HUV3</accession>
<evidence type="ECO:0000259" key="9">
    <source>
        <dbReference type="Pfam" id="PF00924"/>
    </source>
</evidence>
<keyword evidence="6 8" id="KW-0472">Membrane</keyword>
<feature type="transmembrane region" description="Helical" evidence="8">
    <location>
        <begin position="171"/>
        <end position="194"/>
    </location>
</feature>
<comment type="subcellular location">
    <subcellularLocation>
        <location evidence="1">Cell membrane</location>
        <topology evidence="1">Multi-pass membrane protein</topology>
    </subcellularLocation>
</comment>
<evidence type="ECO:0000256" key="5">
    <source>
        <dbReference type="ARBA" id="ARBA00022989"/>
    </source>
</evidence>
<evidence type="ECO:0000256" key="6">
    <source>
        <dbReference type="ARBA" id="ARBA00023136"/>
    </source>
</evidence>
<reference evidence="12" key="1">
    <citation type="journal article" date="2014" name="Int. J. Syst. Evol. Microbiol.">
        <title>Complete genome sequence of Corynebacterium casei LMG S-19264T (=DSM 44701T), isolated from a smear-ripened cheese.</title>
        <authorList>
            <consortium name="US DOE Joint Genome Institute (JGI-PGF)"/>
            <person name="Walter F."/>
            <person name="Albersmeier A."/>
            <person name="Kalinowski J."/>
            <person name="Ruckert C."/>
        </authorList>
    </citation>
    <scope>NUCLEOTIDE SEQUENCE</scope>
    <source>
        <strain evidence="12">JCM 4434</strain>
    </source>
</reference>
<dbReference type="InterPro" id="IPR045276">
    <property type="entry name" value="YbiO_bact"/>
</dbReference>
<evidence type="ECO:0000313" key="12">
    <source>
        <dbReference type="EMBL" id="GGU79985.1"/>
    </source>
</evidence>
<gene>
    <name evidence="12" type="ORF">GCM10010502_34920</name>
</gene>
<dbReference type="FunFam" id="2.30.30.60:FF:000001">
    <property type="entry name" value="MscS Mechanosensitive ion channel"/>
    <property type="match status" value="1"/>
</dbReference>
<comment type="caution">
    <text evidence="12">The sequence shown here is derived from an EMBL/GenBank/DDBJ whole genome shotgun (WGS) entry which is preliminary data.</text>
</comment>
<dbReference type="InterPro" id="IPR011014">
    <property type="entry name" value="MscS_channel_TM-2"/>
</dbReference>
<dbReference type="GO" id="GO:0008381">
    <property type="term" value="F:mechanosensitive monoatomic ion channel activity"/>
    <property type="evidence" value="ECO:0007669"/>
    <property type="project" value="InterPro"/>
</dbReference>
<protein>
    <submittedName>
        <fullName evidence="12">Mechanosensitive ion channel protein MscS</fullName>
    </submittedName>
</protein>
<dbReference type="AlphaFoldDB" id="A0A8H9HUV3"/>
<dbReference type="Gene3D" id="2.30.30.60">
    <property type="match status" value="1"/>
</dbReference>
<dbReference type="InterPro" id="IPR006685">
    <property type="entry name" value="MscS_channel_2nd"/>
</dbReference>
<dbReference type="PANTHER" id="PTHR30460:SF0">
    <property type="entry name" value="MODERATE CONDUCTANCE MECHANOSENSITIVE CHANNEL YBIO"/>
    <property type="match status" value="1"/>
</dbReference>
<feature type="domain" description="Mechanosensitive ion channel MscS C-terminal" evidence="10">
    <location>
        <begin position="288"/>
        <end position="374"/>
    </location>
</feature>
<evidence type="ECO:0000259" key="10">
    <source>
        <dbReference type="Pfam" id="PF21082"/>
    </source>
</evidence>
<evidence type="ECO:0000256" key="7">
    <source>
        <dbReference type="SAM" id="MobiDB-lite"/>
    </source>
</evidence>
<dbReference type="FunFam" id="1.10.287.1260:FF:000005">
    <property type="entry name" value="Mechanosensitive ion channel family protein"/>
    <property type="match status" value="1"/>
</dbReference>
<evidence type="ECO:0000256" key="1">
    <source>
        <dbReference type="ARBA" id="ARBA00004651"/>
    </source>
</evidence>
<feature type="transmembrane region" description="Helical" evidence="8">
    <location>
        <begin position="200"/>
        <end position="219"/>
    </location>
</feature>
<organism evidence="12 13">
    <name type="scientific">Kitasatospora aureofaciens</name>
    <name type="common">Streptomyces aureofaciens</name>
    <dbReference type="NCBI Taxonomy" id="1894"/>
    <lineage>
        <taxon>Bacteria</taxon>
        <taxon>Bacillati</taxon>
        <taxon>Actinomycetota</taxon>
        <taxon>Actinomycetes</taxon>
        <taxon>Kitasatosporales</taxon>
        <taxon>Streptomycetaceae</taxon>
        <taxon>Kitasatospora</taxon>
    </lineage>
</organism>
<evidence type="ECO:0000256" key="3">
    <source>
        <dbReference type="ARBA" id="ARBA00022475"/>
    </source>
</evidence>
<dbReference type="KEGG" id="kau:B6264_04780"/>
<feature type="transmembrane region" description="Helical" evidence="8">
    <location>
        <begin position="103"/>
        <end position="124"/>
    </location>
</feature>
<dbReference type="Pfam" id="PF00924">
    <property type="entry name" value="MS_channel_2nd"/>
    <property type="match status" value="1"/>
</dbReference>
<feature type="domain" description="Mechanosensitive ion channel MscS" evidence="9">
    <location>
        <begin position="217"/>
        <end position="281"/>
    </location>
</feature>
<comment type="similarity">
    <text evidence="2">Belongs to the MscS (TC 1.A.23) family.</text>
</comment>
<evidence type="ECO:0000256" key="2">
    <source>
        <dbReference type="ARBA" id="ARBA00008017"/>
    </source>
</evidence>
<evidence type="ECO:0000256" key="8">
    <source>
        <dbReference type="SAM" id="Phobius"/>
    </source>
</evidence>
<name>A0A8H9HUV3_KITAU</name>
<sequence length="428" mass="45315">MRRSAGPGRRSAPDRLARTVRGPLARRGPARPPARKVPHVFRFGATGPIDASPALSTPTPVPSPTASPTAPELPQLRIPTSAQEVTDTTKQAASWFDTHWQSWLAAGLQIVLIIVLALVLRVVVSKLITQLITRMARGHDHSEESRLGGLLANHGVVNPERRQQRSEAIGSVLRSVASFTILGTAALMVLSALGMNLAPLLASAGVAGVAIGFGARNLVTDFLSGVFMIMEDQYGVGDEIDTGVATGTVLEVGLRVTKLRGANGEIWYIRNGEVKRIANMSQGWATATVDVQVGYKEDLQRVEDLIQETAEGLAKEAPYDELVWAPVSVLGVESVAADSVMVRVEARTAPGKAAVVSRALRQRLKTAFDQAGIKVKEEATAVATGVSITAAEPAPPSALSDPTSPRYRASEPIPLPKAPTDDPTLGKA</sequence>
<evidence type="ECO:0000313" key="13">
    <source>
        <dbReference type="Proteomes" id="UP000610124"/>
    </source>
</evidence>
<dbReference type="Pfam" id="PF21082">
    <property type="entry name" value="MS_channel_3rd"/>
    <property type="match status" value="1"/>
</dbReference>
<keyword evidence="3" id="KW-1003">Cell membrane</keyword>
<evidence type="ECO:0000256" key="4">
    <source>
        <dbReference type="ARBA" id="ARBA00022692"/>
    </source>
</evidence>
<proteinExistence type="inferred from homology"/>
<dbReference type="SUPFAM" id="SSF50182">
    <property type="entry name" value="Sm-like ribonucleoproteins"/>
    <property type="match status" value="1"/>
</dbReference>
<feature type="region of interest" description="Disordered" evidence="7">
    <location>
        <begin position="389"/>
        <end position="428"/>
    </location>
</feature>
<dbReference type="OrthoDB" id="4638917at2"/>
<dbReference type="Gene3D" id="3.30.70.100">
    <property type="match status" value="1"/>
</dbReference>
<evidence type="ECO:0000259" key="11">
    <source>
        <dbReference type="Pfam" id="PF21088"/>
    </source>
</evidence>
<dbReference type="GO" id="GO:0005886">
    <property type="term" value="C:plasma membrane"/>
    <property type="evidence" value="ECO:0007669"/>
    <property type="project" value="UniProtKB-SubCell"/>
</dbReference>
<dbReference type="SUPFAM" id="SSF82689">
    <property type="entry name" value="Mechanosensitive channel protein MscS (YggB), C-terminal domain"/>
    <property type="match status" value="1"/>
</dbReference>
<dbReference type="SUPFAM" id="SSF82861">
    <property type="entry name" value="Mechanosensitive channel protein MscS (YggB), transmembrane region"/>
    <property type="match status" value="1"/>
</dbReference>
<dbReference type="InterPro" id="IPR011066">
    <property type="entry name" value="MscS_channel_C_sf"/>
</dbReference>
<dbReference type="EMBL" id="BMUB01000007">
    <property type="protein sequence ID" value="GGU79985.1"/>
    <property type="molecule type" value="Genomic_DNA"/>
</dbReference>
<dbReference type="Proteomes" id="UP000610124">
    <property type="component" value="Unassembled WGS sequence"/>
</dbReference>
<dbReference type="Pfam" id="PF21088">
    <property type="entry name" value="MS_channel_1st"/>
    <property type="match status" value="1"/>
</dbReference>
<dbReference type="InterPro" id="IPR010920">
    <property type="entry name" value="LSM_dom_sf"/>
</dbReference>
<feature type="region of interest" description="Disordered" evidence="7">
    <location>
        <begin position="1"/>
        <end position="74"/>
    </location>
</feature>
<keyword evidence="5 8" id="KW-1133">Transmembrane helix</keyword>
<dbReference type="InterPro" id="IPR049278">
    <property type="entry name" value="MS_channel_C"/>
</dbReference>